<feature type="domain" description="N-acetyltransferase" evidence="1">
    <location>
        <begin position="1"/>
        <end position="94"/>
    </location>
</feature>
<evidence type="ECO:0000259" key="1">
    <source>
        <dbReference type="PROSITE" id="PS51186"/>
    </source>
</evidence>
<dbReference type="CDD" id="cd04301">
    <property type="entry name" value="NAT_SF"/>
    <property type="match status" value="1"/>
</dbReference>
<dbReference type="InterPro" id="IPR031165">
    <property type="entry name" value="GNAT_YJDJ"/>
</dbReference>
<dbReference type="PROSITE" id="PS51729">
    <property type="entry name" value="GNAT_YJDJ"/>
    <property type="match status" value="1"/>
</dbReference>
<dbReference type="InterPro" id="IPR045057">
    <property type="entry name" value="Gcn5-rel_NAT"/>
</dbReference>
<evidence type="ECO:0000313" key="3">
    <source>
        <dbReference type="EMBL" id="MBI5974764.1"/>
    </source>
</evidence>
<dbReference type="SUPFAM" id="SSF55729">
    <property type="entry name" value="Acyl-CoA N-acyltransferases (Nat)"/>
    <property type="match status" value="1"/>
</dbReference>
<keyword evidence="4" id="KW-1185">Reference proteome</keyword>
<dbReference type="PANTHER" id="PTHR31435">
    <property type="entry name" value="PROTEIN NATD1"/>
    <property type="match status" value="1"/>
</dbReference>
<reference evidence="3 4" key="1">
    <citation type="submission" date="2020-04" db="EMBL/GenBank/DDBJ databases">
        <title>Staphylococcus species from domestic dog.</title>
        <authorList>
            <person name="Paterson G.K."/>
        </authorList>
    </citation>
    <scope>NUCLEOTIDE SEQUENCE [LARGE SCALE GENOMIC DNA]</scope>
    <source>
        <strain evidence="3 4">H16/1A</strain>
    </source>
</reference>
<dbReference type="RefSeq" id="WP_198617548.1">
    <property type="nucleotide sequence ID" value="NZ_JABANU010000007.1"/>
</dbReference>
<evidence type="ECO:0000259" key="2">
    <source>
        <dbReference type="PROSITE" id="PS51729"/>
    </source>
</evidence>
<sequence>MTHTIHEGSNSFYIGENEKRAIAEITYVYRDDHTIDVNHTFVDPSLRGGGVARQLFDKVIEKARNENLKIIPTCSYVYTQFEKNPDLADLRANR</sequence>
<dbReference type="Gene3D" id="3.40.630.30">
    <property type="match status" value="1"/>
</dbReference>
<protein>
    <submittedName>
        <fullName evidence="3">N-acetyltransferase</fullName>
    </submittedName>
</protein>
<evidence type="ECO:0000313" key="4">
    <source>
        <dbReference type="Proteomes" id="UP000751852"/>
    </source>
</evidence>
<accession>A0ABS0TAG0</accession>
<dbReference type="Proteomes" id="UP000751852">
    <property type="component" value="Unassembled WGS sequence"/>
</dbReference>
<dbReference type="EMBL" id="JABANU010000007">
    <property type="protein sequence ID" value="MBI5974764.1"/>
    <property type="molecule type" value="Genomic_DNA"/>
</dbReference>
<dbReference type="InterPro" id="IPR000182">
    <property type="entry name" value="GNAT_dom"/>
</dbReference>
<dbReference type="InterPro" id="IPR016181">
    <property type="entry name" value="Acyl_CoA_acyltransferase"/>
</dbReference>
<proteinExistence type="predicted"/>
<dbReference type="PANTHER" id="PTHR31435:SF10">
    <property type="entry name" value="BSR4717 PROTEIN"/>
    <property type="match status" value="1"/>
</dbReference>
<gene>
    <name evidence="3" type="ORF">HHH54_04005</name>
</gene>
<feature type="domain" description="N-acetyltransferase" evidence="2">
    <location>
        <begin position="4"/>
        <end position="92"/>
    </location>
</feature>
<name>A0ABS0TAG0_9STAP</name>
<dbReference type="Pfam" id="PF14542">
    <property type="entry name" value="Acetyltransf_CG"/>
    <property type="match status" value="1"/>
</dbReference>
<comment type="caution">
    <text evidence="3">The sequence shown here is derived from an EMBL/GenBank/DDBJ whole genome shotgun (WGS) entry which is preliminary data.</text>
</comment>
<dbReference type="PROSITE" id="PS51186">
    <property type="entry name" value="GNAT"/>
    <property type="match status" value="1"/>
</dbReference>
<organism evidence="3 4">
    <name type="scientific">Staphylococcus canis</name>
    <dbReference type="NCBI Taxonomy" id="2724942"/>
    <lineage>
        <taxon>Bacteria</taxon>
        <taxon>Bacillati</taxon>
        <taxon>Bacillota</taxon>
        <taxon>Bacilli</taxon>
        <taxon>Bacillales</taxon>
        <taxon>Staphylococcaceae</taxon>
        <taxon>Staphylococcus</taxon>
    </lineage>
</organism>